<gene>
    <name evidence="1" type="ORF">BJP34_07580</name>
</gene>
<accession>A0A1D8TNZ3</accession>
<organism evidence="1 2">
    <name type="scientific">Moorena producens PAL-8-15-08-1</name>
    <dbReference type="NCBI Taxonomy" id="1458985"/>
    <lineage>
        <taxon>Bacteria</taxon>
        <taxon>Bacillati</taxon>
        <taxon>Cyanobacteriota</taxon>
        <taxon>Cyanophyceae</taxon>
        <taxon>Coleofasciculales</taxon>
        <taxon>Coleofasciculaceae</taxon>
        <taxon>Moorena</taxon>
    </lineage>
</organism>
<reference evidence="2" key="1">
    <citation type="submission" date="2016-10" db="EMBL/GenBank/DDBJ databases">
        <title>Comparative genomics uncovers the prolific and rare metabolic potential of the cyanobacterial genus Moorea.</title>
        <authorList>
            <person name="Leao T."/>
            <person name="Castelao G."/>
            <person name="Korobeynikov A."/>
            <person name="Monroe E.A."/>
            <person name="Podell S."/>
            <person name="Glukhov E."/>
            <person name="Allen E."/>
            <person name="Gerwick W.H."/>
            <person name="Gerwick L."/>
        </authorList>
    </citation>
    <scope>NUCLEOTIDE SEQUENCE [LARGE SCALE GENOMIC DNA]</scope>
    <source>
        <strain evidence="2">PAL-8-15-08-1</strain>
    </source>
</reference>
<dbReference type="AlphaFoldDB" id="A0A1D8TNZ3"/>
<dbReference type="EMBL" id="CP017599">
    <property type="protein sequence ID" value="AOW99336.1"/>
    <property type="molecule type" value="Genomic_DNA"/>
</dbReference>
<evidence type="ECO:0000313" key="2">
    <source>
        <dbReference type="Proteomes" id="UP000177870"/>
    </source>
</evidence>
<evidence type="ECO:0000313" key="1">
    <source>
        <dbReference type="EMBL" id="AOW99336.1"/>
    </source>
</evidence>
<dbReference type="Proteomes" id="UP000177870">
    <property type="component" value="Chromosome"/>
</dbReference>
<protein>
    <submittedName>
        <fullName evidence="1">Uncharacterized protein</fullName>
    </submittedName>
</protein>
<name>A0A1D8TNZ3_9CYAN</name>
<dbReference type="KEGG" id="mpro:BJP34_07580"/>
<proteinExistence type="predicted"/>
<dbReference type="OrthoDB" id="9951792at2"/>
<sequence>MGLPSLVKLWNIFKFQLNESQPNNTTIIQSLEPQFQEIFNERIQVVQNCRNTTDDCINSLNNIVAHQGTAQLSNEQINDLRKQLFNLKEQLCQLL</sequence>